<evidence type="ECO:0000256" key="9">
    <source>
        <dbReference type="ARBA" id="ARBA00023136"/>
    </source>
</evidence>
<evidence type="ECO:0000256" key="8">
    <source>
        <dbReference type="ARBA" id="ARBA00023054"/>
    </source>
</evidence>
<feature type="domain" description="Cux N-terminal" evidence="14">
    <location>
        <begin position="19"/>
        <end position="129"/>
    </location>
</feature>
<feature type="region of interest" description="Disordered" evidence="11">
    <location>
        <begin position="237"/>
        <end position="259"/>
    </location>
</feature>
<keyword evidence="9 12" id="KW-0472">Membrane</keyword>
<feature type="transmembrane region" description="Helical" evidence="12">
    <location>
        <begin position="671"/>
        <end position="692"/>
    </location>
</feature>
<protein>
    <recommendedName>
        <fullName evidence="3">Protein CASP</fullName>
    </recommendedName>
</protein>
<keyword evidence="8 10" id="KW-0175">Coiled coil</keyword>
<dbReference type="EMBL" id="PUHW01000233">
    <property type="protein sequence ID" value="KAG0687645.1"/>
    <property type="molecule type" value="Genomic_DNA"/>
</dbReference>
<evidence type="ECO:0000256" key="6">
    <source>
        <dbReference type="ARBA" id="ARBA00022989"/>
    </source>
</evidence>
<feature type="compositionally biased region" description="Acidic residues" evidence="11">
    <location>
        <begin position="237"/>
        <end position="251"/>
    </location>
</feature>
<feature type="compositionally biased region" description="Acidic residues" evidence="11">
    <location>
        <begin position="391"/>
        <end position="403"/>
    </location>
</feature>
<feature type="compositionally biased region" description="Basic and acidic residues" evidence="11">
    <location>
        <begin position="404"/>
        <end position="420"/>
    </location>
</feature>
<keyword evidence="7" id="KW-0333">Golgi apparatus</keyword>
<feature type="region of interest" description="Disordered" evidence="11">
    <location>
        <begin position="391"/>
        <end position="429"/>
    </location>
</feature>
<feature type="coiled-coil region" evidence="10">
    <location>
        <begin position="78"/>
        <end position="105"/>
    </location>
</feature>
<feature type="compositionally biased region" description="Gly residues" evidence="11">
    <location>
        <begin position="707"/>
        <end position="721"/>
    </location>
</feature>
<feature type="coiled-coil region" evidence="10">
    <location>
        <begin position="431"/>
        <end position="493"/>
    </location>
</feature>
<evidence type="ECO:0000256" key="11">
    <source>
        <dbReference type="SAM" id="MobiDB-lite"/>
    </source>
</evidence>
<evidence type="ECO:0000256" key="2">
    <source>
        <dbReference type="ARBA" id="ARBA00006415"/>
    </source>
</evidence>
<feature type="coiled-coil region" evidence="10">
    <location>
        <begin position="129"/>
        <end position="183"/>
    </location>
</feature>
<evidence type="ECO:0000256" key="12">
    <source>
        <dbReference type="SAM" id="Phobius"/>
    </source>
</evidence>
<evidence type="ECO:0000259" key="13">
    <source>
        <dbReference type="Pfam" id="PF08172"/>
    </source>
</evidence>
<organism evidence="15 16">
    <name type="scientific">Pichia californica</name>
    <dbReference type="NCBI Taxonomy" id="460514"/>
    <lineage>
        <taxon>Eukaryota</taxon>
        <taxon>Fungi</taxon>
        <taxon>Dikarya</taxon>
        <taxon>Ascomycota</taxon>
        <taxon>Saccharomycotina</taxon>
        <taxon>Pichiomycetes</taxon>
        <taxon>Pichiales</taxon>
        <taxon>Pichiaceae</taxon>
        <taxon>Pichia</taxon>
    </lineage>
</organism>
<proteinExistence type="inferred from homology"/>
<dbReference type="InterPro" id="IPR057476">
    <property type="entry name" value="Cux_N"/>
</dbReference>
<keyword evidence="5 12" id="KW-0812">Transmembrane</keyword>
<evidence type="ECO:0000259" key="14">
    <source>
        <dbReference type="Pfam" id="PF25398"/>
    </source>
</evidence>
<keyword evidence="16" id="KW-1185">Reference proteome</keyword>
<keyword evidence="6 12" id="KW-1133">Transmembrane helix</keyword>
<keyword evidence="4" id="KW-0813">Transport</keyword>
<name>A0A9P6WI90_9ASCO</name>
<gene>
    <name evidence="15" type="ORF">C6P40_002069</name>
</gene>
<sequence length="721" mass="83386">MTTIESQANIDTQTVLDSTALFEKALNSWSAIDLSSLQKELDSKALEIQNYQKESLLDRKDLATQTKDFKKLEDNEKINKFNQLLKSYQNVIDSMNKKNKNVETLFFKIYRSIAEAPDPKPLLKSSLENITTSLEVDKLKEDNKLLEEKLLKFADYDKLKEQIEKTEIQMKSINEAEIKAKENEWKSLLEEKKTNWQKDEKDKILQIDILRKQIQEHELNEKMLKLKLKKKSVALGEDDYDDDDEEEEEYKEETKEETSNIKSVELENLKNDFETSQKRIKSLENRNEDLRREVSLLNSNIAIEIQKTKKEDSKQINNLEGENSLLIAKLEYERKENKNLKNEINSLKINFDRDSKYFEEEIKDLKNLRDIAANYEDVKKELEILKQIQFGDDELEEEEEEDGGEGKNGEKDNQKEDKKSNFGGSNVSKLESAIVQRNKKLNNDLTELRRENEEKSKKLSELTIKITQFEDEINKLKDSNSRLETDLMNFDNNSSNTNNDRWETMSMISSVAGSQTNLNKGKVSPAASIAGGDVSNSTLISNNGSDISLLPIITQQRDRFRNRNKELEEENKKQYGKTIELKREINSLKMDNRELYEKIRFLEHHQNIKNNSIQVGGDIENKYKSEYENDLHPIEQFRIMETKRINSKISPWERIFIQITRTVLSTSVTRWLFVGYCLSLHLLVMILTLSMLGNSSTPTVVSHSGSAIGGGPGKGSLGKGL</sequence>
<feature type="domain" description="CASP C-terminal" evidence="13">
    <location>
        <begin position="462"/>
        <end position="692"/>
    </location>
</feature>
<comment type="subcellular location">
    <subcellularLocation>
        <location evidence="1">Golgi apparatus membrane</location>
        <topology evidence="1">Single-pass type IV membrane protein</topology>
    </subcellularLocation>
</comment>
<dbReference type="Proteomes" id="UP000697127">
    <property type="component" value="Unassembled WGS sequence"/>
</dbReference>
<comment type="similarity">
    <text evidence="2">Belongs to the CASP family.</text>
</comment>
<dbReference type="InterPro" id="IPR012955">
    <property type="entry name" value="CASP_C"/>
</dbReference>
<dbReference type="AlphaFoldDB" id="A0A9P6WI90"/>
<dbReference type="GO" id="GO:0006891">
    <property type="term" value="P:intra-Golgi vesicle-mediated transport"/>
    <property type="evidence" value="ECO:0007669"/>
    <property type="project" value="InterPro"/>
</dbReference>
<evidence type="ECO:0000256" key="10">
    <source>
        <dbReference type="SAM" id="Coils"/>
    </source>
</evidence>
<dbReference type="Pfam" id="PF08172">
    <property type="entry name" value="CASP_C"/>
    <property type="match status" value="1"/>
</dbReference>
<evidence type="ECO:0000256" key="4">
    <source>
        <dbReference type="ARBA" id="ARBA00022448"/>
    </source>
</evidence>
<reference evidence="15" key="1">
    <citation type="submission" date="2020-11" db="EMBL/GenBank/DDBJ databases">
        <title>Kefir isolates.</title>
        <authorList>
            <person name="Marcisauskas S."/>
            <person name="Kim Y."/>
            <person name="Blasche S."/>
        </authorList>
    </citation>
    <scope>NUCLEOTIDE SEQUENCE</scope>
    <source>
        <strain evidence="15">Olga-1</strain>
    </source>
</reference>
<evidence type="ECO:0000256" key="5">
    <source>
        <dbReference type="ARBA" id="ARBA00022692"/>
    </source>
</evidence>
<evidence type="ECO:0000256" key="3">
    <source>
        <dbReference type="ARBA" id="ARBA00018691"/>
    </source>
</evidence>
<evidence type="ECO:0000256" key="1">
    <source>
        <dbReference type="ARBA" id="ARBA00004409"/>
    </source>
</evidence>
<dbReference type="PANTHER" id="PTHR14043">
    <property type="entry name" value="CCAAT DISPLACEMENT PROTEIN-RELATED"/>
    <property type="match status" value="1"/>
</dbReference>
<comment type="caution">
    <text evidence="15">The sequence shown here is derived from an EMBL/GenBank/DDBJ whole genome shotgun (WGS) entry which is preliminary data.</text>
</comment>
<accession>A0A9P6WI90</accession>
<feature type="region of interest" description="Disordered" evidence="11">
    <location>
        <begin position="702"/>
        <end position="721"/>
    </location>
</feature>
<evidence type="ECO:0000256" key="7">
    <source>
        <dbReference type="ARBA" id="ARBA00023034"/>
    </source>
</evidence>
<evidence type="ECO:0000313" key="16">
    <source>
        <dbReference type="Proteomes" id="UP000697127"/>
    </source>
</evidence>
<dbReference type="PANTHER" id="PTHR14043:SF2">
    <property type="entry name" value="HOMEOBOX PROTEIN CUT"/>
    <property type="match status" value="1"/>
</dbReference>
<dbReference type="GO" id="GO:0000139">
    <property type="term" value="C:Golgi membrane"/>
    <property type="evidence" value="ECO:0007669"/>
    <property type="project" value="UniProtKB-SubCell"/>
</dbReference>
<evidence type="ECO:0000313" key="15">
    <source>
        <dbReference type="EMBL" id="KAG0687645.1"/>
    </source>
</evidence>
<feature type="coiled-coil region" evidence="10">
    <location>
        <begin position="550"/>
        <end position="605"/>
    </location>
</feature>
<dbReference type="Pfam" id="PF25398">
    <property type="entry name" value="CUX1_N"/>
    <property type="match status" value="1"/>
</dbReference>